<evidence type="ECO:0000313" key="1">
    <source>
        <dbReference type="EMBL" id="AYG59665.1"/>
    </source>
</evidence>
<dbReference type="RefSeq" id="WP_120704677.1">
    <property type="nucleotide sequence ID" value="NZ_CP032694.1"/>
</dbReference>
<organism evidence="1 2">
    <name type="scientific">Rhizobium jaguaris</name>
    <dbReference type="NCBI Taxonomy" id="1312183"/>
    <lineage>
        <taxon>Bacteria</taxon>
        <taxon>Pseudomonadati</taxon>
        <taxon>Pseudomonadota</taxon>
        <taxon>Alphaproteobacteria</taxon>
        <taxon>Hyphomicrobiales</taxon>
        <taxon>Rhizobiaceae</taxon>
        <taxon>Rhizobium/Agrobacterium group</taxon>
        <taxon>Rhizobium</taxon>
    </lineage>
</organism>
<gene>
    <name evidence="1" type="ORF">CCGE525_13285</name>
</gene>
<accession>A0A387FQI6</accession>
<name>A0A387FQI6_9HYPH</name>
<keyword evidence="2" id="KW-1185">Reference proteome</keyword>
<proteinExistence type="predicted"/>
<reference evidence="1 2" key="1">
    <citation type="submission" date="2018-10" db="EMBL/GenBank/DDBJ databases">
        <title>Rhizobium etli, R. leguminosarum and a new Rhizobium genospecies from Phaseolus dumosus.</title>
        <authorList>
            <person name="Ramirez-Puebla S.T."/>
            <person name="Rogel-Hernandez M.A."/>
            <person name="Guerrero G."/>
            <person name="Ormeno-Orrillo E."/>
            <person name="Martinez-Romero J.C."/>
            <person name="Negrete-Yankelevich S."/>
            <person name="Martinez-Romero E."/>
        </authorList>
    </citation>
    <scope>NUCLEOTIDE SEQUENCE [LARGE SCALE GENOMIC DNA]</scope>
    <source>
        <strain evidence="1 2">CCGE525</strain>
    </source>
</reference>
<dbReference type="AlphaFoldDB" id="A0A387FQI6"/>
<sequence length="96" mass="10267">MNEFQIGTEAVAGGHLGWIRKVHRATNEVLRDHRGEPIVFSTQDAAKAAAGEAMIAYLNTPMLRDGARVEAISKAEALFKPRHPFADAGAANGKVA</sequence>
<dbReference type="OrthoDB" id="8402852at2"/>
<dbReference type="EMBL" id="CP032694">
    <property type="protein sequence ID" value="AYG59665.1"/>
    <property type="molecule type" value="Genomic_DNA"/>
</dbReference>
<dbReference type="Proteomes" id="UP000282195">
    <property type="component" value="Chromosome"/>
</dbReference>
<protein>
    <submittedName>
        <fullName evidence="1">Uncharacterized protein</fullName>
    </submittedName>
</protein>
<dbReference type="KEGG" id="rjg:CCGE525_13285"/>
<evidence type="ECO:0000313" key="2">
    <source>
        <dbReference type="Proteomes" id="UP000282195"/>
    </source>
</evidence>